<evidence type="ECO:0000313" key="4">
    <source>
        <dbReference type="EMBL" id="CAG5083477.1"/>
    </source>
</evidence>
<dbReference type="NCBIfam" id="TIGR00857">
    <property type="entry name" value="pyrC_multi"/>
    <property type="match status" value="1"/>
</dbReference>
<dbReference type="PANTHER" id="PTHR43668:SF2">
    <property type="entry name" value="ALLANTOINASE"/>
    <property type="match status" value="1"/>
</dbReference>
<keyword evidence="4" id="KW-0378">Hydrolase</keyword>
<dbReference type="Gene3D" id="2.30.40.10">
    <property type="entry name" value="Urease, subunit C, domain 1"/>
    <property type="match status" value="1"/>
</dbReference>
<dbReference type="AlphaFoldDB" id="A0A916NCN2"/>
<dbReference type="InterPro" id="IPR006680">
    <property type="entry name" value="Amidohydro-rel"/>
</dbReference>
<proteinExistence type="predicted"/>
<dbReference type="CDD" id="cd01317">
    <property type="entry name" value="DHOase_IIa"/>
    <property type="match status" value="1"/>
</dbReference>
<dbReference type="GO" id="GO:0006145">
    <property type="term" value="P:purine nucleobase catabolic process"/>
    <property type="evidence" value="ECO:0007669"/>
    <property type="project" value="TreeGrafter"/>
</dbReference>
<dbReference type="EC" id="3.5.2.3" evidence="4"/>
<dbReference type="PANTHER" id="PTHR43668">
    <property type="entry name" value="ALLANTOINASE"/>
    <property type="match status" value="1"/>
</dbReference>
<dbReference type="Gene3D" id="3.20.20.140">
    <property type="entry name" value="Metal-dependent hydrolases"/>
    <property type="match status" value="1"/>
</dbReference>
<evidence type="ECO:0000259" key="2">
    <source>
        <dbReference type="Pfam" id="PF01979"/>
    </source>
</evidence>
<dbReference type="GO" id="GO:0005737">
    <property type="term" value="C:cytoplasm"/>
    <property type="evidence" value="ECO:0007669"/>
    <property type="project" value="TreeGrafter"/>
</dbReference>
<dbReference type="GO" id="GO:0046872">
    <property type="term" value="F:metal ion binding"/>
    <property type="evidence" value="ECO:0007669"/>
    <property type="project" value="InterPro"/>
</dbReference>
<dbReference type="InterPro" id="IPR024403">
    <property type="entry name" value="DHOase_cat"/>
</dbReference>
<keyword evidence="5" id="KW-1185">Reference proteome</keyword>
<dbReference type="GO" id="GO:0004151">
    <property type="term" value="F:dihydroorotase activity"/>
    <property type="evidence" value="ECO:0007669"/>
    <property type="project" value="UniProtKB-EC"/>
</dbReference>
<accession>A0A916NCN2</accession>
<dbReference type="SUPFAM" id="SSF51338">
    <property type="entry name" value="Composite domain of metallo-dependent hydrolases"/>
    <property type="match status" value="1"/>
</dbReference>
<dbReference type="Proteomes" id="UP000683507">
    <property type="component" value="Chromosome"/>
</dbReference>
<dbReference type="Pfam" id="PF12890">
    <property type="entry name" value="DHOase"/>
    <property type="match status" value="1"/>
</dbReference>
<dbReference type="GO" id="GO:0006221">
    <property type="term" value="P:pyrimidine nucleotide biosynthetic process"/>
    <property type="evidence" value="ECO:0007669"/>
    <property type="project" value="UniProtKB-KW"/>
</dbReference>
<organism evidence="4 5">
    <name type="scientific">Parvicella tangerina</name>
    <dbReference type="NCBI Taxonomy" id="2829795"/>
    <lineage>
        <taxon>Bacteria</taxon>
        <taxon>Pseudomonadati</taxon>
        <taxon>Bacteroidota</taxon>
        <taxon>Flavobacteriia</taxon>
        <taxon>Flavobacteriales</taxon>
        <taxon>Parvicellaceae</taxon>
        <taxon>Parvicella</taxon>
    </lineage>
</organism>
<reference evidence="4" key="1">
    <citation type="submission" date="2021-04" db="EMBL/GenBank/DDBJ databases">
        <authorList>
            <person name="Rodrigo-Torres L."/>
            <person name="Arahal R. D."/>
            <person name="Lucena T."/>
        </authorList>
    </citation>
    <scope>NUCLEOTIDE SEQUENCE</scope>
    <source>
        <strain evidence="4">AS29M-1</strain>
    </source>
</reference>
<dbReference type="InterPro" id="IPR011059">
    <property type="entry name" value="Metal-dep_hydrolase_composite"/>
</dbReference>
<dbReference type="InterPro" id="IPR004722">
    <property type="entry name" value="DHOase"/>
</dbReference>
<dbReference type="Pfam" id="PF01979">
    <property type="entry name" value="Amidohydro_1"/>
    <property type="match status" value="1"/>
</dbReference>
<keyword evidence="1" id="KW-0665">Pyrimidine biosynthesis</keyword>
<name>A0A916NCN2_9FLAO</name>
<feature type="domain" description="Amidohydrolase-related" evidence="2">
    <location>
        <begin position="264"/>
        <end position="420"/>
    </location>
</feature>
<evidence type="ECO:0000256" key="1">
    <source>
        <dbReference type="ARBA" id="ARBA00022975"/>
    </source>
</evidence>
<dbReference type="SUPFAM" id="SSF51556">
    <property type="entry name" value="Metallo-dependent hydrolases"/>
    <property type="match status" value="1"/>
</dbReference>
<evidence type="ECO:0000313" key="5">
    <source>
        <dbReference type="Proteomes" id="UP000683507"/>
    </source>
</evidence>
<dbReference type="InterPro" id="IPR032466">
    <property type="entry name" value="Metal_Hydrolase"/>
</dbReference>
<protein>
    <submittedName>
        <fullName evidence="4">Dihydroorotase</fullName>
        <ecNumber evidence="4">3.5.2.3</ecNumber>
    </submittedName>
</protein>
<dbReference type="InterPro" id="IPR050138">
    <property type="entry name" value="DHOase/Allantoinase_Hydrolase"/>
</dbReference>
<sequence>MQSTPKNMNLLIKSATVIDPNSPYNNQTKDILILNGTVEKIGDNLSDESCEVITNNNLHISPGLVDMRSNLRTPGYEQHENFEAALKSAEAGGFTEICVMPSTLPALDNSSMVSQLIERSKKHKVTVHPIGAISQQLEGKELAEMFDMKQAGAVAFSDDKNPIKDANLMSRGLLYAKNFDGLIMSFPNETSISGHGQVHEGKISTTLGLEGIPALAEEINASRDLFLANYNEARIHLGPISCSNSVSMIAEAKSEGIKATSDIAAHQLWFTDADCTSFDSNYKVNPPFRSQEHIDDLIEGLKSGAIDVITSDHSPWDEEEKQKEFELAKFGITSLQTTFSASLTKLTKEIGLQSIIQKLSINPRTILQLDIPIVKEGFNANFVLFDPTETWTLKKEDILSKNKNTPFIGTTFTGKVIRTIHNRMD</sequence>
<dbReference type="KEGG" id="ptan:CRYO30217_02208"/>
<evidence type="ECO:0000259" key="3">
    <source>
        <dbReference type="Pfam" id="PF12890"/>
    </source>
</evidence>
<dbReference type="EMBL" id="OU015584">
    <property type="protein sequence ID" value="CAG5083477.1"/>
    <property type="molecule type" value="Genomic_DNA"/>
</dbReference>
<gene>
    <name evidence="4" type="primary">pyrC</name>
    <name evidence="4" type="ORF">CRYO30217_02208</name>
</gene>
<feature type="domain" description="Dihydroorotase catalytic" evidence="3">
    <location>
        <begin position="60"/>
        <end position="242"/>
    </location>
</feature>
<dbReference type="GO" id="GO:0004038">
    <property type="term" value="F:allantoinase activity"/>
    <property type="evidence" value="ECO:0007669"/>
    <property type="project" value="TreeGrafter"/>
</dbReference>